<keyword evidence="3" id="KW-0238">DNA-binding</keyword>
<keyword evidence="5" id="KW-0539">Nucleus</keyword>
<dbReference type="Gene3D" id="3.40.1810.10">
    <property type="entry name" value="Transcription factor, MADS-box"/>
    <property type="match status" value="1"/>
</dbReference>
<accession>A0A6I9T6X8</accession>
<dbReference type="OrthoDB" id="1163690at2759"/>
<feature type="domain" description="MADS-box" evidence="7">
    <location>
        <begin position="1"/>
        <end position="47"/>
    </location>
</feature>
<dbReference type="PRINTS" id="PR00404">
    <property type="entry name" value="MADSDOMAIN"/>
</dbReference>
<dbReference type="PROSITE" id="PS50066">
    <property type="entry name" value="MADS_BOX_2"/>
    <property type="match status" value="1"/>
</dbReference>
<dbReference type="GO" id="GO:0000987">
    <property type="term" value="F:cis-regulatory region sequence-specific DNA binding"/>
    <property type="evidence" value="ECO:0007669"/>
    <property type="project" value="InterPro"/>
</dbReference>
<evidence type="ECO:0000256" key="4">
    <source>
        <dbReference type="ARBA" id="ARBA00023163"/>
    </source>
</evidence>
<dbReference type="InterPro" id="IPR002100">
    <property type="entry name" value="TF_MADSbox"/>
</dbReference>
<reference evidence="9" key="1">
    <citation type="submission" date="2025-08" db="UniProtKB">
        <authorList>
            <consortium name="RefSeq"/>
        </authorList>
    </citation>
    <scope>IDENTIFICATION</scope>
</reference>
<evidence type="ECO:0000256" key="5">
    <source>
        <dbReference type="ARBA" id="ARBA00023242"/>
    </source>
</evidence>
<evidence type="ECO:0000259" key="7">
    <source>
        <dbReference type="PROSITE" id="PS50066"/>
    </source>
</evidence>
<dbReference type="InterPro" id="IPR033897">
    <property type="entry name" value="SRF-like_MADS-box"/>
</dbReference>
<dbReference type="GO" id="GO:0005634">
    <property type="term" value="C:nucleus"/>
    <property type="evidence" value="ECO:0007669"/>
    <property type="project" value="UniProtKB-SubCell"/>
</dbReference>
<dbReference type="GO" id="GO:0000981">
    <property type="term" value="F:DNA-binding transcription factor activity, RNA polymerase II-specific"/>
    <property type="evidence" value="ECO:0007669"/>
    <property type="project" value="InterPro"/>
</dbReference>
<name>A0A6I9T6X8_SESIN</name>
<dbReference type="InterPro" id="IPR050142">
    <property type="entry name" value="MADS-box/MEF2_TF"/>
</dbReference>
<dbReference type="Pfam" id="PF00319">
    <property type="entry name" value="SRF-TF"/>
    <property type="match status" value="1"/>
</dbReference>
<keyword evidence="4" id="KW-0804">Transcription</keyword>
<organism evidence="8 9">
    <name type="scientific">Sesamum indicum</name>
    <name type="common">Oriental sesame</name>
    <name type="synonym">Sesamum orientale</name>
    <dbReference type="NCBI Taxonomy" id="4182"/>
    <lineage>
        <taxon>Eukaryota</taxon>
        <taxon>Viridiplantae</taxon>
        <taxon>Streptophyta</taxon>
        <taxon>Embryophyta</taxon>
        <taxon>Tracheophyta</taxon>
        <taxon>Spermatophyta</taxon>
        <taxon>Magnoliopsida</taxon>
        <taxon>eudicotyledons</taxon>
        <taxon>Gunneridae</taxon>
        <taxon>Pentapetalae</taxon>
        <taxon>asterids</taxon>
        <taxon>lamiids</taxon>
        <taxon>Lamiales</taxon>
        <taxon>Pedaliaceae</taxon>
        <taxon>Sesamum</taxon>
    </lineage>
</organism>
<comment type="subcellular location">
    <subcellularLocation>
        <location evidence="1">Nucleus</location>
    </subcellularLocation>
</comment>
<dbReference type="Proteomes" id="UP000504604">
    <property type="component" value="Linkage group LG5"/>
</dbReference>
<dbReference type="CDD" id="cd00266">
    <property type="entry name" value="MADS_SRF_like"/>
    <property type="match status" value="1"/>
</dbReference>
<evidence type="ECO:0000256" key="2">
    <source>
        <dbReference type="ARBA" id="ARBA00023015"/>
    </source>
</evidence>
<evidence type="ECO:0000256" key="1">
    <source>
        <dbReference type="ARBA" id="ARBA00004123"/>
    </source>
</evidence>
<evidence type="ECO:0000313" key="9">
    <source>
        <dbReference type="RefSeq" id="XP_011077904.1"/>
    </source>
</evidence>
<dbReference type="SMART" id="SM00432">
    <property type="entry name" value="MADS"/>
    <property type="match status" value="1"/>
</dbReference>
<keyword evidence="2" id="KW-0805">Transcription regulation</keyword>
<keyword evidence="6" id="KW-0175">Coiled coil</keyword>
<dbReference type="SUPFAM" id="SSF55455">
    <property type="entry name" value="SRF-like"/>
    <property type="match status" value="1"/>
</dbReference>
<evidence type="ECO:0000313" key="8">
    <source>
        <dbReference type="Proteomes" id="UP000504604"/>
    </source>
</evidence>
<dbReference type="KEGG" id="sind:105161788"/>
<dbReference type="InParanoid" id="A0A6I9T6X8"/>
<protein>
    <submittedName>
        <fullName evidence="9">Agamous-like MADS-box protein AGL80</fullName>
    </submittedName>
</protein>
<gene>
    <name evidence="9" type="primary">LOC105161788</name>
</gene>
<evidence type="ECO:0000256" key="3">
    <source>
        <dbReference type="ARBA" id="ARBA00023125"/>
    </source>
</evidence>
<feature type="coiled-coil region" evidence="6">
    <location>
        <begin position="135"/>
        <end position="166"/>
    </location>
</feature>
<evidence type="ECO:0000256" key="6">
    <source>
        <dbReference type="SAM" id="Coils"/>
    </source>
</evidence>
<dbReference type="GO" id="GO:0045944">
    <property type="term" value="P:positive regulation of transcription by RNA polymerase II"/>
    <property type="evidence" value="ECO:0007669"/>
    <property type="project" value="InterPro"/>
</dbReference>
<proteinExistence type="predicted"/>
<dbReference type="InterPro" id="IPR036879">
    <property type="entry name" value="TF_MADSbox_sf"/>
</dbReference>
<dbReference type="PANTHER" id="PTHR48019">
    <property type="entry name" value="SERUM RESPONSE FACTOR HOMOLOG"/>
    <property type="match status" value="1"/>
</dbReference>
<keyword evidence="8" id="KW-1185">Reference proteome</keyword>
<dbReference type="RefSeq" id="XP_011077904.1">
    <property type="nucleotide sequence ID" value="XM_011079602.1"/>
</dbReference>
<sequence>MAKRRIKHEQIANASKRNAIFGRRANSLLKKANELSLLCGVDIGVIIHKQGAENDSILWPSPDAFEQRLYKFLDFSNFERAKKMVLHEQYLEKMISMESEYFLKSMKRTEFKESQQLLSEVQQGKHLCQLDLYQLNCLNSTIDEMLKNLQKKDNELNNEQQQQQAQLFSLPPPPLLLPSPGMAAAMQQEIGGNDQLFTGPMSEE</sequence>
<dbReference type="AlphaFoldDB" id="A0A6I9T6X8"/>
<dbReference type="GO" id="GO:0046983">
    <property type="term" value="F:protein dimerization activity"/>
    <property type="evidence" value="ECO:0007669"/>
    <property type="project" value="InterPro"/>
</dbReference>
<dbReference type="GeneID" id="105161788"/>
<dbReference type="Gramene" id="SIN_1007708.t">
    <property type="protein sequence ID" value="SIN_1007708.t.cds1"/>
    <property type="gene ID" value="SIN_1007708"/>
</dbReference>